<evidence type="ECO:0000256" key="8">
    <source>
        <dbReference type="SAM" id="Phobius"/>
    </source>
</evidence>
<keyword evidence="3" id="KW-0597">Phosphoprotein</keyword>
<evidence type="ECO:0000256" key="5">
    <source>
        <dbReference type="ARBA" id="ARBA00022777"/>
    </source>
</evidence>
<dbReference type="GO" id="GO:0000155">
    <property type="term" value="F:phosphorelay sensor kinase activity"/>
    <property type="evidence" value="ECO:0007669"/>
    <property type="project" value="InterPro"/>
</dbReference>
<dbReference type="CDD" id="cd00082">
    <property type="entry name" value="HisKA"/>
    <property type="match status" value="1"/>
</dbReference>
<dbReference type="InterPro" id="IPR004358">
    <property type="entry name" value="Sig_transdc_His_kin-like_C"/>
</dbReference>
<keyword evidence="4" id="KW-0808">Transferase</keyword>
<dbReference type="Pfam" id="PF05226">
    <property type="entry name" value="CHASE2"/>
    <property type="match status" value="1"/>
</dbReference>
<dbReference type="InterPro" id="IPR007890">
    <property type="entry name" value="CHASE2"/>
</dbReference>
<dbReference type="SUPFAM" id="SSF55874">
    <property type="entry name" value="ATPase domain of HSP90 chaperone/DNA topoisomerase II/histidine kinase"/>
    <property type="match status" value="1"/>
</dbReference>
<dbReference type="SMART" id="SM00387">
    <property type="entry name" value="HATPase_c"/>
    <property type="match status" value="1"/>
</dbReference>
<keyword evidence="8" id="KW-0812">Transmembrane</keyword>
<keyword evidence="11" id="KW-1185">Reference proteome</keyword>
<dbReference type="PANTHER" id="PTHR45453:SF1">
    <property type="entry name" value="PHOSPHATE REGULON SENSOR PROTEIN PHOR"/>
    <property type="match status" value="1"/>
</dbReference>
<dbReference type="Gene3D" id="1.10.287.130">
    <property type="match status" value="1"/>
</dbReference>
<dbReference type="GO" id="GO:0005886">
    <property type="term" value="C:plasma membrane"/>
    <property type="evidence" value="ECO:0007669"/>
    <property type="project" value="TreeGrafter"/>
</dbReference>
<keyword evidence="7 8" id="KW-0472">Membrane</keyword>
<dbReference type="STRING" id="650891.SAMN05216203_2971"/>
<dbReference type="SUPFAM" id="SSF47384">
    <property type="entry name" value="Homodimeric domain of signal transducing histidine kinase"/>
    <property type="match status" value="1"/>
</dbReference>
<keyword evidence="5" id="KW-0418">Kinase</keyword>
<dbReference type="Gene3D" id="3.30.450.20">
    <property type="entry name" value="PAS domain"/>
    <property type="match status" value="1"/>
</dbReference>
<feature type="transmembrane region" description="Helical" evidence="8">
    <location>
        <begin position="294"/>
        <end position="313"/>
    </location>
</feature>
<evidence type="ECO:0000313" key="11">
    <source>
        <dbReference type="Proteomes" id="UP000198644"/>
    </source>
</evidence>
<dbReference type="Gene3D" id="3.30.565.10">
    <property type="entry name" value="Histidine kinase-like ATPase, C-terminal domain"/>
    <property type="match status" value="1"/>
</dbReference>
<dbReference type="EC" id="2.7.13.3" evidence="2"/>
<dbReference type="FunFam" id="3.30.565.10:FF:000006">
    <property type="entry name" value="Sensor histidine kinase WalK"/>
    <property type="match status" value="1"/>
</dbReference>
<dbReference type="InterPro" id="IPR050351">
    <property type="entry name" value="BphY/WalK/GraS-like"/>
</dbReference>
<evidence type="ECO:0000256" key="3">
    <source>
        <dbReference type="ARBA" id="ARBA00022553"/>
    </source>
</evidence>
<dbReference type="OrthoDB" id="9806704at2"/>
<dbReference type="InterPro" id="IPR003594">
    <property type="entry name" value="HATPase_dom"/>
</dbReference>
<keyword evidence="6" id="KW-0902">Two-component regulatory system</keyword>
<dbReference type="InterPro" id="IPR035965">
    <property type="entry name" value="PAS-like_dom_sf"/>
</dbReference>
<dbReference type="CDD" id="cd00130">
    <property type="entry name" value="PAS"/>
    <property type="match status" value="1"/>
</dbReference>
<dbReference type="InterPro" id="IPR003661">
    <property type="entry name" value="HisK_dim/P_dom"/>
</dbReference>
<evidence type="ECO:0000256" key="7">
    <source>
        <dbReference type="ARBA" id="ARBA00023136"/>
    </source>
</evidence>
<reference evidence="10 11" key="1">
    <citation type="submission" date="2016-10" db="EMBL/GenBank/DDBJ databases">
        <authorList>
            <person name="de Groot N.N."/>
        </authorList>
    </citation>
    <scope>NUCLEOTIDE SEQUENCE [LARGE SCALE GENOMIC DNA]</scope>
    <source>
        <strain evidence="10 11">CGMCC 1.9167</strain>
    </source>
</reference>
<evidence type="ECO:0000256" key="1">
    <source>
        <dbReference type="ARBA" id="ARBA00000085"/>
    </source>
</evidence>
<organism evidence="10 11">
    <name type="scientific">Marinobacter daqiaonensis</name>
    <dbReference type="NCBI Taxonomy" id="650891"/>
    <lineage>
        <taxon>Bacteria</taxon>
        <taxon>Pseudomonadati</taxon>
        <taxon>Pseudomonadota</taxon>
        <taxon>Gammaproteobacteria</taxon>
        <taxon>Pseudomonadales</taxon>
        <taxon>Marinobacteraceae</taxon>
        <taxon>Marinobacter</taxon>
    </lineage>
</organism>
<dbReference type="PIRSF" id="PIRSF037347">
    <property type="entry name" value="STHK_CHASE2_PAS_prd"/>
    <property type="match status" value="1"/>
</dbReference>
<dbReference type="PANTHER" id="PTHR45453">
    <property type="entry name" value="PHOSPHATE REGULON SENSOR PROTEIN PHOR"/>
    <property type="match status" value="1"/>
</dbReference>
<dbReference type="Proteomes" id="UP000198644">
    <property type="component" value="Unassembled WGS sequence"/>
</dbReference>
<dbReference type="GO" id="GO:0004721">
    <property type="term" value="F:phosphoprotein phosphatase activity"/>
    <property type="evidence" value="ECO:0007669"/>
    <property type="project" value="TreeGrafter"/>
</dbReference>
<dbReference type="InterPro" id="IPR005467">
    <property type="entry name" value="His_kinase_dom"/>
</dbReference>
<accession>A0A1I6JFE3</accession>
<proteinExistence type="predicted"/>
<dbReference type="PRINTS" id="PR00344">
    <property type="entry name" value="BCTRLSENSOR"/>
</dbReference>
<feature type="domain" description="Histidine kinase" evidence="9">
    <location>
        <begin position="643"/>
        <end position="856"/>
    </location>
</feature>
<protein>
    <recommendedName>
        <fullName evidence="2">histidine kinase</fullName>
        <ecNumber evidence="2">2.7.13.3</ecNumber>
    </recommendedName>
</protein>
<dbReference type="Pfam" id="PF02518">
    <property type="entry name" value="HATPase_c"/>
    <property type="match status" value="1"/>
</dbReference>
<dbReference type="InterPro" id="IPR036097">
    <property type="entry name" value="HisK_dim/P_sf"/>
</dbReference>
<dbReference type="EMBL" id="FOYW01000002">
    <property type="protein sequence ID" value="SFR77698.1"/>
    <property type="molecule type" value="Genomic_DNA"/>
</dbReference>
<sequence>MTRDWFFSKRSAWTLAVPLVGILLLLQLTTLPQRLDNWLYDTLITSWPPSAPEDIVLVAIDEKSLAEIGPWPWPRAVHADLIRYLNEAGAETILVDILFAEPAVHDQALASAMSEHGRVVLPLYIAPSSQNDLFREQLPTPTLANAAFAIGHAHVELDADGIARGLYLYNGLGNELWPAMGLVANRGQPSVVPTAFEGIHAPAYMNVRSQFVRVPLAGRGGTYTSYSYSDLLIDSPRNQWLKGTTVLIGATAAGFGDVLPTPFSGLAQPMPGVEFHANVLAAARDGELIRDISAGWSVGLALLTGLLIVLILPRLRPSRTFIFSGLLFLLILAGSLVSLLAFNLWLPVANALLVPVIAFPLWSARRLSLANRFLNQQIDVLERGNLLHLPALHHRHPRQILDNLRRLLNPEGWLLKEGGAVLQQENLADDPHAAWHNPAGLWSHHDGVSRVVLTRGDTRYQLALKLPPGLAGAAAERYLSRLQLQPPTSGQPVTVERENLSTRINRAQRATQRLNHIQSFIWRSFEHMPDGIIVTDALGLILFANGHVPHWFREPQPSLQGMALATLLQGHDPRSPGWAETLADTLTQQQSRTVDLHLNGRDFLIHFAPFTLPDSSQNGIIANISDISELREQQRQHREAIDFISHDVRSPLVSQLALIEQLKRRPGEVQAEQLDQLRRLARRSYHLAEEFVQLARAEQLTETRFYDCEFLAIVENARDSVSEQALEKSIKLVLLGKDDLWLRGNAELLERAVINLLTNAVQYSEPGTTVTMQVFRAGHQACLTVTDEGPGIEEFELPTLFDRFRRQKSSELAGKHGVGLGLSFVSVVVEKHKGEISVESRPGEGSAFTLKLPEASHP</sequence>
<feature type="transmembrane region" description="Helical" evidence="8">
    <location>
        <begin position="320"/>
        <end position="338"/>
    </location>
</feature>
<dbReference type="GO" id="GO:0016036">
    <property type="term" value="P:cellular response to phosphate starvation"/>
    <property type="evidence" value="ECO:0007669"/>
    <property type="project" value="TreeGrafter"/>
</dbReference>
<dbReference type="SUPFAM" id="SSF55785">
    <property type="entry name" value="PYP-like sensor domain (PAS domain)"/>
    <property type="match status" value="1"/>
</dbReference>
<keyword evidence="8" id="KW-1133">Transmembrane helix</keyword>
<dbReference type="SMART" id="SM01080">
    <property type="entry name" value="CHASE2"/>
    <property type="match status" value="1"/>
</dbReference>
<evidence type="ECO:0000259" key="9">
    <source>
        <dbReference type="PROSITE" id="PS50109"/>
    </source>
</evidence>
<evidence type="ECO:0000256" key="2">
    <source>
        <dbReference type="ARBA" id="ARBA00012438"/>
    </source>
</evidence>
<dbReference type="InterPro" id="IPR000014">
    <property type="entry name" value="PAS"/>
</dbReference>
<name>A0A1I6JFE3_9GAMM</name>
<gene>
    <name evidence="10" type="ORF">SAMN05216203_2971</name>
</gene>
<dbReference type="InterPro" id="IPR017181">
    <property type="entry name" value="Sig_transdc_His_kin_CHASE2"/>
</dbReference>
<evidence type="ECO:0000256" key="6">
    <source>
        <dbReference type="ARBA" id="ARBA00023012"/>
    </source>
</evidence>
<evidence type="ECO:0000256" key="4">
    <source>
        <dbReference type="ARBA" id="ARBA00022679"/>
    </source>
</evidence>
<evidence type="ECO:0000313" key="10">
    <source>
        <dbReference type="EMBL" id="SFR77698.1"/>
    </source>
</evidence>
<dbReference type="InterPro" id="IPR036890">
    <property type="entry name" value="HATPase_C_sf"/>
</dbReference>
<comment type="catalytic activity">
    <reaction evidence="1">
        <text>ATP + protein L-histidine = ADP + protein N-phospho-L-histidine.</text>
        <dbReference type="EC" id="2.7.13.3"/>
    </reaction>
</comment>
<dbReference type="AlphaFoldDB" id="A0A1I6JFE3"/>
<dbReference type="PROSITE" id="PS50109">
    <property type="entry name" value="HIS_KIN"/>
    <property type="match status" value="1"/>
</dbReference>